<dbReference type="GO" id="GO:0008270">
    <property type="term" value="F:zinc ion binding"/>
    <property type="evidence" value="ECO:0007669"/>
    <property type="project" value="InterPro"/>
</dbReference>
<keyword evidence="3" id="KW-0539">Nucleus</keyword>
<dbReference type="CDD" id="cd00067">
    <property type="entry name" value="GAL4"/>
    <property type="match status" value="1"/>
</dbReference>
<dbReference type="GO" id="GO:0005634">
    <property type="term" value="C:nucleus"/>
    <property type="evidence" value="ECO:0007669"/>
    <property type="project" value="UniProtKB-SubCell"/>
</dbReference>
<dbReference type="GO" id="GO:0006351">
    <property type="term" value="P:DNA-templated transcription"/>
    <property type="evidence" value="ECO:0007669"/>
    <property type="project" value="InterPro"/>
</dbReference>
<dbReference type="OrthoDB" id="4934715at2759"/>
<evidence type="ECO:0000256" key="4">
    <source>
        <dbReference type="SAM" id="MobiDB-lite"/>
    </source>
</evidence>
<reference evidence="6 7" key="1">
    <citation type="journal article" date="2019" name="Sci. Rep.">
        <title>A multi-omics analysis of the grapevine pathogen Lasiodiplodia theobromae reveals that temperature affects the expression of virulence- and pathogenicity-related genes.</title>
        <authorList>
            <person name="Felix C."/>
            <person name="Meneses R."/>
            <person name="Goncalves M.F.M."/>
            <person name="Tilleman L."/>
            <person name="Duarte A.S."/>
            <person name="Jorrin-Novo J.V."/>
            <person name="Van de Peer Y."/>
            <person name="Deforce D."/>
            <person name="Van Nieuwerburgh F."/>
            <person name="Esteves A.C."/>
            <person name="Alves A."/>
        </authorList>
    </citation>
    <scope>NUCLEOTIDE SEQUENCE [LARGE SCALE GENOMIC DNA]</scope>
    <source>
        <strain evidence="6 7">LA-SOL3</strain>
    </source>
</reference>
<feature type="region of interest" description="Disordered" evidence="4">
    <location>
        <begin position="1"/>
        <end position="23"/>
    </location>
</feature>
<accession>A0A5N5D1G7</accession>
<dbReference type="SUPFAM" id="SSF57701">
    <property type="entry name" value="Zn2/Cys6 DNA-binding domain"/>
    <property type="match status" value="1"/>
</dbReference>
<dbReference type="InterPro" id="IPR050613">
    <property type="entry name" value="Sec_Metabolite_Reg"/>
</dbReference>
<dbReference type="PROSITE" id="PS50048">
    <property type="entry name" value="ZN2_CY6_FUNGAL_2"/>
    <property type="match status" value="1"/>
</dbReference>
<sequence length="709" mass="79154">MADATPPTEKPRPSPGRRRDKPQLSCTLCRRRKLKCDRNRPCGTCSSRGLSLSCTYVPQSSPVQGRRDSAVAPGIQARITQLENLVVTLMNAAPTPPKSLSPLDTALSDSFGRISLENDETTYVSGDHWLAILDGITELKYHFDPETSPLEEEGPKLLYGSNDHATRESILASLPQRPAADRLVSKYFNAMDMAAAVIHGPTFLRDYEKFWSNPAETPIMWIGLLFAIMGVGALIQQRQSQSAANRQMVEVYKEMTVQCLILGKYTKGVPHTIETILLYFSLEHLVAADTRVDNWILAGIIVRLALRMGYHRDPCRIPQMSPFQAEMRRRVWATIVHIDLVTSTHVGLPRMLSASACDTAEPRNLLDSDFDEDAVELPPSRPDSDMTPIIYLKARNKLLSVLGMITDLTTSTSPTSYGDVMELDRRLHSTHSAIPAGLQLRPLSQSIISHPDIITRSIYLDLMFNKARCILHRKYLIVSRSNMQYAYSRDSCIDAASQILKHQEVLYCESQQGGQLFSERWKMTSIFNYDFLLAITILCLDLNRDLELASSSSLHEMPAEQGRRKNVIHALQRSYNIWTQTTNSSREARNAVEILRVVLEKVKRTPISGNGNDPSAKDATHVEGAGISQPSQTPISWTTQALTSSPGENMEDLASTAHWSTDFDWDSWDADLRSQNSAQLSNMERGLMIFDHDLTESDAATGQGGTAFE</sequence>
<dbReference type="InterPro" id="IPR007219">
    <property type="entry name" value="XnlR_reg_dom"/>
</dbReference>
<evidence type="ECO:0000259" key="5">
    <source>
        <dbReference type="PROSITE" id="PS50048"/>
    </source>
</evidence>
<evidence type="ECO:0000313" key="7">
    <source>
        <dbReference type="Proteomes" id="UP000325902"/>
    </source>
</evidence>
<evidence type="ECO:0000256" key="2">
    <source>
        <dbReference type="ARBA" id="ARBA00022723"/>
    </source>
</evidence>
<dbReference type="AlphaFoldDB" id="A0A5N5D1G7"/>
<dbReference type="GO" id="GO:0003677">
    <property type="term" value="F:DNA binding"/>
    <property type="evidence" value="ECO:0007669"/>
    <property type="project" value="InterPro"/>
</dbReference>
<feature type="compositionally biased region" description="Polar residues" evidence="4">
    <location>
        <begin position="628"/>
        <end position="647"/>
    </location>
</feature>
<name>A0A5N5D1G7_9PEZI</name>
<dbReference type="SMART" id="SM00906">
    <property type="entry name" value="Fungal_trans"/>
    <property type="match status" value="1"/>
</dbReference>
<dbReference type="Pfam" id="PF04082">
    <property type="entry name" value="Fungal_trans"/>
    <property type="match status" value="1"/>
</dbReference>
<keyword evidence="2" id="KW-0479">Metal-binding</keyword>
<dbReference type="PANTHER" id="PTHR31001:SF49">
    <property type="entry name" value="ZN(II)2CYS6 TRANSCRIPTION FACTOR (EUROFUNG)"/>
    <property type="match status" value="1"/>
</dbReference>
<dbReference type="PROSITE" id="PS00463">
    <property type="entry name" value="ZN2_CY6_FUNGAL_1"/>
    <property type="match status" value="1"/>
</dbReference>
<dbReference type="Pfam" id="PF00172">
    <property type="entry name" value="Zn_clus"/>
    <property type="match status" value="1"/>
</dbReference>
<evidence type="ECO:0000256" key="1">
    <source>
        <dbReference type="ARBA" id="ARBA00004123"/>
    </source>
</evidence>
<proteinExistence type="predicted"/>
<keyword evidence="7" id="KW-1185">Reference proteome</keyword>
<dbReference type="EMBL" id="VCHE01000099">
    <property type="protein sequence ID" value="KAB2571525.1"/>
    <property type="molecule type" value="Genomic_DNA"/>
</dbReference>
<organism evidence="6 7">
    <name type="scientific">Lasiodiplodia theobromae</name>
    <dbReference type="NCBI Taxonomy" id="45133"/>
    <lineage>
        <taxon>Eukaryota</taxon>
        <taxon>Fungi</taxon>
        <taxon>Dikarya</taxon>
        <taxon>Ascomycota</taxon>
        <taxon>Pezizomycotina</taxon>
        <taxon>Dothideomycetes</taxon>
        <taxon>Dothideomycetes incertae sedis</taxon>
        <taxon>Botryosphaeriales</taxon>
        <taxon>Botryosphaeriaceae</taxon>
        <taxon>Lasiodiplodia</taxon>
    </lineage>
</organism>
<evidence type="ECO:0000313" key="6">
    <source>
        <dbReference type="EMBL" id="KAB2571525.1"/>
    </source>
</evidence>
<gene>
    <name evidence="6" type="primary">lepB_3</name>
    <name evidence="6" type="ORF">DBV05_g9821</name>
</gene>
<dbReference type="PANTHER" id="PTHR31001">
    <property type="entry name" value="UNCHARACTERIZED TRANSCRIPTIONAL REGULATORY PROTEIN"/>
    <property type="match status" value="1"/>
</dbReference>
<dbReference type="SMART" id="SM00066">
    <property type="entry name" value="GAL4"/>
    <property type="match status" value="1"/>
</dbReference>
<comment type="subcellular location">
    <subcellularLocation>
        <location evidence="1">Nucleus</location>
    </subcellularLocation>
</comment>
<protein>
    <submittedName>
        <fullName evidence="6">Transcription factor lepE</fullName>
    </submittedName>
</protein>
<dbReference type="Gene3D" id="4.10.240.10">
    <property type="entry name" value="Zn(2)-C6 fungal-type DNA-binding domain"/>
    <property type="match status" value="1"/>
</dbReference>
<dbReference type="GO" id="GO:0000981">
    <property type="term" value="F:DNA-binding transcription factor activity, RNA polymerase II-specific"/>
    <property type="evidence" value="ECO:0007669"/>
    <property type="project" value="InterPro"/>
</dbReference>
<dbReference type="CDD" id="cd12148">
    <property type="entry name" value="fungal_TF_MHR"/>
    <property type="match status" value="1"/>
</dbReference>
<evidence type="ECO:0000256" key="3">
    <source>
        <dbReference type="ARBA" id="ARBA00023242"/>
    </source>
</evidence>
<dbReference type="InterPro" id="IPR001138">
    <property type="entry name" value="Zn2Cys6_DnaBD"/>
</dbReference>
<dbReference type="InterPro" id="IPR036864">
    <property type="entry name" value="Zn2-C6_fun-type_DNA-bd_sf"/>
</dbReference>
<dbReference type="Proteomes" id="UP000325902">
    <property type="component" value="Unassembled WGS sequence"/>
</dbReference>
<feature type="region of interest" description="Disordered" evidence="4">
    <location>
        <begin position="606"/>
        <end position="650"/>
    </location>
</feature>
<feature type="domain" description="Zn(2)-C6 fungal-type" evidence="5">
    <location>
        <begin position="25"/>
        <end position="56"/>
    </location>
</feature>
<comment type="caution">
    <text evidence="6">The sequence shown here is derived from an EMBL/GenBank/DDBJ whole genome shotgun (WGS) entry which is preliminary data.</text>
</comment>